<dbReference type="InterPro" id="IPR003439">
    <property type="entry name" value="ABC_transporter-like_ATP-bd"/>
</dbReference>
<evidence type="ECO:0000256" key="4">
    <source>
        <dbReference type="ARBA" id="ARBA00022475"/>
    </source>
</evidence>
<comment type="caution">
    <text evidence="17">The sequence shown here is derived from an EMBL/GenBank/DDBJ whole genome shotgun (WGS) entry which is preliminary data.</text>
</comment>
<evidence type="ECO:0000256" key="13">
    <source>
        <dbReference type="ARBA" id="ARBA00039098"/>
    </source>
</evidence>
<protein>
    <recommendedName>
        <fullName evidence="14">Nickel import system ATP-binding protein NikD</fullName>
        <ecNumber evidence="13">7.2.2.11</ecNumber>
    </recommendedName>
</protein>
<keyword evidence="4" id="KW-1003">Cell membrane</keyword>
<evidence type="ECO:0000256" key="5">
    <source>
        <dbReference type="ARBA" id="ARBA00022596"/>
    </source>
</evidence>
<dbReference type="PANTHER" id="PTHR43297:SF13">
    <property type="entry name" value="NICKEL ABC TRANSPORTER, ATP-BINDING PROTEIN"/>
    <property type="match status" value="1"/>
</dbReference>
<evidence type="ECO:0000256" key="2">
    <source>
        <dbReference type="ARBA" id="ARBA00005417"/>
    </source>
</evidence>
<dbReference type="RefSeq" id="WP_044938817.1">
    <property type="nucleotide sequence ID" value="NZ_KN174161.1"/>
</dbReference>
<dbReference type="PANTHER" id="PTHR43297">
    <property type="entry name" value="OLIGOPEPTIDE TRANSPORT ATP-BINDING PROTEIN APPD"/>
    <property type="match status" value="1"/>
</dbReference>
<dbReference type="EC" id="7.2.2.11" evidence="13"/>
<dbReference type="InterPro" id="IPR050388">
    <property type="entry name" value="ABC_Ni/Peptide_Import"/>
</dbReference>
<dbReference type="GO" id="GO:0005524">
    <property type="term" value="F:ATP binding"/>
    <property type="evidence" value="ECO:0007669"/>
    <property type="project" value="UniProtKB-KW"/>
</dbReference>
<comment type="subcellular location">
    <subcellularLocation>
        <location evidence="1">Cell membrane</location>
        <topology evidence="1">Peripheral membrane protein</topology>
    </subcellularLocation>
</comment>
<dbReference type="Pfam" id="PF00005">
    <property type="entry name" value="ABC_tran"/>
    <property type="match status" value="1"/>
</dbReference>
<sequence length="313" mass="34988">MVPDIEIQHLSVCFDTAQGPVYAVNDLSTTFQAGRISGVIGESGSGKSVMGMSLLRLLPNTARVTGKCFFGEDELYSMPLRRLRRLRGAAIGLIPQNPGASLDPVMKLRRQLTEAITTHGRWKRREAEAQAAELLRRFGFEEPERILNQYSFQMSGGMNQRLVSALGLACRPGWVIADEPTKGLDAVIRNQVYSVLRQIYTEHHCSMLVITHDLALARRLCDDIRVLYMGRIIEQGTAEEVMERPRHPYTDGLIRSLPSRGMVPIPPPDPGRLEHTGCPFYPRCPRAMERCGREVPGEVALPTGGKVRCFLYE</sequence>
<dbReference type="PATRIC" id="fig|742738.3.peg.625"/>
<comment type="catalytic activity">
    <reaction evidence="15">
        <text>Ni(2+)(out) + ATP + H2O = Ni(2+)(in) + ADP + phosphate + H(+)</text>
        <dbReference type="Rhea" id="RHEA:15557"/>
        <dbReference type="ChEBI" id="CHEBI:15377"/>
        <dbReference type="ChEBI" id="CHEBI:15378"/>
        <dbReference type="ChEBI" id="CHEBI:30616"/>
        <dbReference type="ChEBI" id="CHEBI:43474"/>
        <dbReference type="ChEBI" id="CHEBI:49786"/>
        <dbReference type="ChEBI" id="CHEBI:456216"/>
        <dbReference type="EC" id="7.2.2.11"/>
    </reaction>
    <physiologicalReaction direction="left-to-right" evidence="15">
        <dbReference type="Rhea" id="RHEA:15558"/>
    </physiologicalReaction>
</comment>
<comment type="similarity">
    <text evidence="2">Belongs to the ABC transporter superfamily.</text>
</comment>
<keyword evidence="5" id="KW-0533">Nickel</keyword>
<feature type="domain" description="ABC transporter" evidence="16">
    <location>
        <begin position="7"/>
        <end position="254"/>
    </location>
</feature>
<dbReference type="Proteomes" id="UP000029585">
    <property type="component" value="Unassembled WGS sequence"/>
</dbReference>
<dbReference type="CDD" id="cd03257">
    <property type="entry name" value="ABC_NikE_OppD_transporters"/>
    <property type="match status" value="1"/>
</dbReference>
<evidence type="ECO:0000256" key="1">
    <source>
        <dbReference type="ARBA" id="ARBA00004202"/>
    </source>
</evidence>
<dbReference type="HOGENOM" id="CLU_000604_1_23_9"/>
<evidence type="ECO:0000256" key="15">
    <source>
        <dbReference type="ARBA" id="ARBA00048610"/>
    </source>
</evidence>
<gene>
    <name evidence="17" type="ORF">HMPREF9460_00603</name>
</gene>
<dbReference type="Pfam" id="PF08352">
    <property type="entry name" value="oligo_HPY"/>
    <property type="match status" value="1"/>
</dbReference>
<evidence type="ECO:0000313" key="18">
    <source>
        <dbReference type="Proteomes" id="UP000029585"/>
    </source>
</evidence>
<dbReference type="EMBL" id="ADLO01000024">
    <property type="protein sequence ID" value="KGF56884.1"/>
    <property type="molecule type" value="Genomic_DNA"/>
</dbReference>
<dbReference type="GO" id="GO:0015833">
    <property type="term" value="P:peptide transport"/>
    <property type="evidence" value="ECO:0007669"/>
    <property type="project" value="InterPro"/>
</dbReference>
<dbReference type="GO" id="GO:0005886">
    <property type="term" value="C:plasma membrane"/>
    <property type="evidence" value="ECO:0007669"/>
    <property type="project" value="UniProtKB-SubCell"/>
</dbReference>
<keyword evidence="9" id="KW-0406">Ion transport</keyword>
<evidence type="ECO:0000256" key="8">
    <source>
        <dbReference type="ARBA" id="ARBA00022967"/>
    </source>
</evidence>
<keyword evidence="8" id="KW-1278">Translocase</keyword>
<dbReference type="Gene3D" id="3.40.50.300">
    <property type="entry name" value="P-loop containing nucleotide triphosphate hydrolases"/>
    <property type="match status" value="1"/>
</dbReference>
<evidence type="ECO:0000256" key="7">
    <source>
        <dbReference type="ARBA" id="ARBA00022840"/>
    </source>
</evidence>
<evidence type="ECO:0000256" key="14">
    <source>
        <dbReference type="ARBA" id="ARBA00044143"/>
    </source>
</evidence>
<keyword evidence="10" id="KW-0921">Nickel transport</keyword>
<dbReference type="InterPro" id="IPR003593">
    <property type="entry name" value="AAA+_ATPase"/>
</dbReference>
<evidence type="ECO:0000256" key="9">
    <source>
        <dbReference type="ARBA" id="ARBA00023065"/>
    </source>
</evidence>
<dbReference type="AlphaFoldDB" id="A0A096DH99"/>
<dbReference type="SUPFAM" id="SSF52540">
    <property type="entry name" value="P-loop containing nucleoside triphosphate hydrolases"/>
    <property type="match status" value="1"/>
</dbReference>
<evidence type="ECO:0000256" key="3">
    <source>
        <dbReference type="ARBA" id="ARBA00022448"/>
    </source>
</evidence>
<organism evidence="17 18">
    <name type="scientific">Flavonifractor plautii 1_3_50AFAA</name>
    <dbReference type="NCBI Taxonomy" id="742738"/>
    <lineage>
        <taxon>Bacteria</taxon>
        <taxon>Bacillati</taxon>
        <taxon>Bacillota</taxon>
        <taxon>Clostridia</taxon>
        <taxon>Eubacteriales</taxon>
        <taxon>Oscillospiraceae</taxon>
        <taxon>Flavonifractor</taxon>
    </lineage>
</organism>
<dbReference type="InterPro" id="IPR013563">
    <property type="entry name" value="Oligopep_ABC_C"/>
</dbReference>
<evidence type="ECO:0000256" key="12">
    <source>
        <dbReference type="ARBA" id="ARBA00038669"/>
    </source>
</evidence>
<reference evidence="17 18" key="1">
    <citation type="submission" date="2011-08" db="EMBL/GenBank/DDBJ databases">
        <title>The Genome Sequence of Clostridium orbiscindens 1_3_50AFAA.</title>
        <authorList>
            <consortium name="The Broad Institute Genome Sequencing Platform"/>
            <person name="Earl A."/>
            <person name="Ward D."/>
            <person name="Feldgarden M."/>
            <person name="Gevers D."/>
            <person name="Daigneault M."/>
            <person name="Strauss J."/>
            <person name="Allen-Vercoe E."/>
            <person name="Young S.K."/>
            <person name="Zeng Q."/>
            <person name="Gargeya S."/>
            <person name="Fitzgerald M."/>
            <person name="Haas B."/>
            <person name="Abouelleil A."/>
            <person name="Alvarado L."/>
            <person name="Arachchi H.M."/>
            <person name="Berlin A."/>
            <person name="Brown A."/>
            <person name="Chapman S.B."/>
            <person name="Chen Z."/>
            <person name="Dunbar C."/>
            <person name="Freedman E."/>
            <person name="Gearin G."/>
            <person name="Gellesch M."/>
            <person name="Goldberg J."/>
            <person name="Griggs A."/>
            <person name="Gujja S."/>
            <person name="Heiman D."/>
            <person name="Howarth C."/>
            <person name="Larson L."/>
            <person name="Lui A."/>
            <person name="MacDonald P.J.P."/>
            <person name="Montmayeur A."/>
            <person name="Murphy C."/>
            <person name="Neiman D."/>
            <person name="Pearson M."/>
            <person name="Priest M."/>
            <person name="Roberts A."/>
            <person name="Saif S."/>
            <person name="Shea T."/>
            <person name="Shenoy N."/>
            <person name="Sisk P."/>
            <person name="Stolte C."/>
            <person name="Sykes S."/>
            <person name="Wortman J."/>
            <person name="Nusbaum C."/>
            <person name="Birren B."/>
        </authorList>
    </citation>
    <scope>NUCLEOTIDE SEQUENCE [LARGE SCALE GENOMIC DNA]</scope>
    <source>
        <strain evidence="17 18">1_3_50AFAA</strain>
    </source>
</reference>
<evidence type="ECO:0000313" key="17">
    <source>
        <dbReference type="EMBL" id="KGF56884.1"/>
    </source>
</evidence>
<evidence type="ECO:0000259" key="16">
    <source>
        <dbReference type="PROSITE" id="PS50893"/>
    </source>
</evidence>
<keyword evidence="7" id="KW-0067">ATP-binding</keyword>
<dbReference type="GO" id="GO:0015413">
    <property type="term" value="F:ABC-type nickel transporter activity"/>
    <property type="evidence" value="ECO:0007669"/>
    <property type="project" value="UniProtKB-EC"/>
</dbReference>
<evidence type="ECO:0000256" key="11">
    <source>
        <dbReference type="ARBA" id="ARBA00023136"/>
    </source>
</evidence>
<keyword evidence="6" id="KW-0547">Nucleotide-binding</keyword>
<dbReference type="PROSITE" id="PS50893">
    <property type="entry name" value="ABC_TRANSPORTER_2"/>
    <property type="match status" value="1"/>
</dbReference>
<keyword evidence="3" id="KW-0813">Transport</keyword>
<evidence type="ECO:0000256" key="10">
    <source>
        <dbReference type="ARBA" id="ARBA00023112"/>
    </source>
</evidence>
<dbReference type="SMART" id="SM00382">
    <property type="entry name" value="AAA"/>
    <property type="match status" value="1"/>
</dbReference>
<dbReference type="eggNOG" id="COG0444">
    <property type="taxonomic scope" value="Bacteria"/>
</dbReference>
<evidence type="ECO:0000256" key="6">
    <source>
        <dbReference type="ARBA" id="ARBA00022741"/>
    </source>
</evidence>
<dbReference type="NCBIfam" id="TIGR01727">
    <property type="entry name" value="oligo_HPY"/>
    <property type="match status" value="1"/>
</dbReference>
<dbReference type="InterPro" id="IPR027417">
    <property type="entry name" value="P-loop_NTPase"/>
</dbReference>
<proteinExistence type="inferred from homology"/>
<keyword evidence="11" id="KW-0472">Membrane</keyword>
<keyword evidence="18" id="KW-1185">Reference proteome</keyword>
<comment type="subunit">
    <text evidence="12">The complex is composed of two ATP-binding proteins (NikD and NikE), two transmembrane proteins (NikB and NikC) and a solute-binding protein (NikA).</text>
</comment>
<accession>A0A096DH99</accession>
<name>A0A096DH99_FLAPL</name>
<dbReference type="GO" id="GO:0016887">
    <property type="term" value="F:ATP hydrolysis activity"/>
    <property type="evidence" value="ECO:0007669"/>
    <property type="project" value="InterPro"/>
</dbReference>